<evidence type="ECO:0000259" key="4">
    <source>
        <dbReference type="PROSITE" id="PS50949"/>
    </source>
</evidence>
<keyword evidence="2" id="KW-0238">DNA-binding</keyword>
<dbReference type="SMART" id="SM00895">
    <property type="entry name" value="FCD"/>
    <property type="match status" value="1"/>
</dbReference>
<name>A0A1Y5TF74_9RHOB</name>
<dbReference type="InterPro" id="IPR011711">
    <property type="entry name" value="GntR_C"/>
</dbReference>
<dbReference type="InterPro" id="IPR036388">
    <property type="entry name" value="WH-like_DNA-bd_sf"/>
</dbReference>
<dbReference type="Gene3D" id="1.10.10.10">
    <property type="entry name" value="Winged helix-like DNA-binding domain superfamily/Winged helix DNA-binding domain"/>
    <property type="match status" value="1"/>
</dbReference>
<dbReference type="PANTHER" id="PTHR43537:SF5">
    <property type="entry name" value="UXU OPERON TRANSCRIPTIONAL REGULATOR"/>
    <property type="match status" value="1"/>
</dbReference>
<evidence type="ECO:0000256" key="2">
    <source>
        <dbReference type="ARBA" id="ARBA00023125"/>
    </source>
</evidence>
<dbReference type="PANTHER" id="PTHR43537">
    <property type="entry name" value="TRANSCRIPTIONAL REGULATOR, GNTR FAMILY"/>
    <property type="match status" value="1"/>
</dbReference>
<dbReference type="STRING" id="658057.SAMN04488032_11311"/>
<dbReference type="SUPFAM" id="SSF46785">
    <property type="entry name" value="Winged helix' DNA-binding domain"/>
    <property type="match status" value="1"/>
</dbReference>
<dbReference type="EMBL" id="FWFW01000013">
    <property type="protein sequence ID" value="SLN62835.1"/>
    <property type="molecule type" value="Genomic_DNA"/>
</dbReference>
<dbReference type="RefSeq" id="WP_085850341.1">
    <property type="nucleotide sequence ID" value="NZ_FNZV01000013.1"/>
</dbReference>
<dbReference type="Pfam" id="PF07729">
    <property type="entry name" value="FCD"/>
    <property type="match status" value="1"/>
</dbReference>
<dbReference type="Pfam" id="PF00392">
    <property type="entry name" value="GntR"/>
    <property type="match status" value="1"/>
</dbReference>
<dbReference type="Proteomes" id="UP000193307">
    <property type="component" value="Unassembled WGS sequence"/>
</dbReference>
<dbReference type="AlphaFoldDB" id="A0A1Y5TF74"/>
<dbReference type="InterPro" id="IPR000524">
    <property type="entry name" value="Tscrpt_reg_HTH_GntR"/>
</dbReference>
<evidence type="ECO:0000256" key="3">
    <source>
        <dbReference type="ARBA" id="ARBA00023163"/>
    </source>
</evidence>
<keyword evidence="1" id="KW-0805">Transcription regulation</keyword>
<dbReference type="SUPFAM" id="SSF48008">
    <property type="entry name" value="GntR ligand-binding domain-like"/>
    <property type="match status" value="1"/>
</dbReference>
<dbReference type="GO" id="GO:0003677">
    <property type="term" value="F:DNA binding"/>
    <property type="evidence" value="ECO:0007669"/>
    <property type="project" value="UniProtKB-KW"/>
</dbReference>
<keyword evidence="3" id="KW-0804">Transcription</keyword>
<dbReference type="InterPro" id="IPR036390">
    <property type="entry name" value="WH_DNA-bd_sf"/>
</dbReference>
<dbReference type="InterPro" id="IPR008920">
    <property type="entry name" value="TF_FadR/GntR_C"/>
</dbReference>
<sequence length="233" mass="26561">MPLTNPKTPLQAAKPDSQREQAYGSFTQHLLAHTLRPGQFVSQRELVELTGLGLSAIRELIPRLETEGLIKTIPKRGMQIAHVDLNLIRDAFEFRLCIETEAIARFTREAPNDQIEEIRAKHQIIIEQCQDPTNTSDIPEDIIAQAQAVDWGFHTTIVDALGNRIISDAYRVNMIKIRLIKQEQTQLSLSVLLPTMQEHMRVIDALEARDCDQTTTLMRKHIISARNRALEQR</sequence>
<evidence type="ECO:0000313" key="5">
    <source>
        <dbReference type="EMBL" id="SLN62835.1"/>
    </source>
</evidence>
<evidence type="ECO:0000313" key="6">
    <source>
        <dbReference type="Proteomes" id="UP000193307"/>
    </source>
</evidence>
<dbReference type="PROSITE" id="PS50949">
    <property type="entry name" value="HTH_GNTR"/>
    <property type="match status" value="1"/>
</dbReference>
<dbReference type="OrthoDB" id="7620579at2"/>
<reference evidence="5 6" key="1">
    <citation type="submission" date="2017-03" db="EMBL/GenBank/DDBJ databases">
        <authorList>
            <person name="Afonso C.L."/>
            <person name="Miller P.J."/>
            <person name="Scott M.A."/>
            <person name="Spackman E."/>
            <person name="Goraichik I."/>
            <person name="Dimitrov K.M."/>
            <person name="Suarez D.L."/>
            <person name="Swayne D.E."/>
        </authorList>
    </citation>
    <scope>NUCLEOTIDE SEQUENCE [LARGE SCALE GENOMIC DNA]</scope>
    <source>
        <strain evidence="5 6">CECT 7971</strain>
    </source>
</reference>
<keyword evidence="6" id="KW-1185">Reference proteome</keyword>
<feature type="domain" description="HTH gntR-type" evidence="4">
    <location>
        <begin position="16"/>
        <end position="83"/>
    </location>
</feature>
<organism evidence="5 6">
    <name type="scientific">Pacificibacter marinus</name>
    <dbReference type="NCBI Taxonomy" id="658057"/>
    <lineage>
        <taxon>Bacteria</taxon>
        <taxon>Pseudomonadati</taxon>
        <taxon>Pseudomonadota</taxon>
        <taxon>Alphaproteobacteria</taxon>
        <taxon>Rhodobacterales</taxon>
        <taxon>Roseobacteraceae</taxon>
        <taxon>Pacificibacter</taxon>
    </lineage>
</organism>
<dbReference type="GO" id="GO:0003700">
    <property type="term" value="F:DNA-binding transcription factor activity"/>
    <property type="evidence" value="ECO:0007669"/>
    <property type="project" value="InterPro"/>
</dbReference>
<protein>
    <submittedName>
        <fullName evidence="5">HTH-type transcriptional repressor CsiR</fullName>
    </submittedName>
</protein>
<dbReference type="Gene3D" id="1.20.120.530">
    <property type="entry name" value="GntR ligand-binding domain-like"/>
    <property type="match status" value="1"/>
</dbReference>
<proteinExistence type="predicted"/>
<accession>A0A1Y5TF74</accession>
<gene>
    <name evidence="5" type="primary">csiR_4</name>
    <name evidence="5" type="ORF">PAM7971_03247</name>
</gene>
<evidence type="ECO:0000256" key="1">
    <source>
        <dbReference type="ARBA" id="ARBA00023015"/>
    </source>
</evidence>